<dbReference type="Gene3D" id="3.40.50.1240">
    <property type="entry name" value="Phosphoglycerate mutase-like"/>
    <property type="match status" value="1"/>
</dbReference>
<dbReference type="AlphaFoldDB" id="A0A6H1WQJ4"/>
<gene>
    <name evidence="2" type="ORF">FVE67_01005</name>
</gene>
<feature type="binding site" evidence="1">
    <location>
        <position position="90"/>
    </location>
    <ligand>
        <name>substrate</name>
    </ligand>
</feature>
<dbReference type="Proteomes" id="UP000501253">
    <property type="component" value="Chromosome"/>
</dbReference>
<keyword evidence="3" id="KW-1185">Reference proteome</keyword>
<dbReference type="EMBL" id="CP042909">
    <property type="protein sequence ID" value="QJA05453.1"/>
    <property type="molecule type" value="Genomic_DNA"/>
</dbReference>
<evidence type="ECO:0000313" key="3">
    <source>
        <dbReference type="Proteomes" id="UP000501253"/>
    </source>
</evidence>
<evidence type="ECO:0000256" key="1">
    <source>
        <dbReference type="PIRSR" id="PIRSR613078-2"/>
    </source>
</evidence>
<feature type="binding site" evidence="1">
    <location>
        <begin position="40"/>
        <end position="47"/>
    </location>
    <ligand>
        <name>substrate</name>
    </ligand>
</feature>
<reference evidence="2 3" key="1">
    <citation type="submission" date="2019-08" db="EMBL/GenBank/DDBJ databases">
        <title>Complete genome sequence of Thermosulfurimonas marina SU872T, an anaerobic thermophilic chemolithoautotrophic bacterium isolated from a shallow marine hydrothermal vent.</title>
        <authorList>
            <person name="Allioux M."/>
            <person name="Jebbar M."/>
            <person name="Slobodkina G."/>
            <person name="Slobodkin A."/>
            <person name="Moalic Y."/>
            <person name="Frolova A."/>
            <person name="Shao Z."/>
            <person name="Alain K."/>
        </authorList>
    </citation>
    <scope>NUCLEOTIDE SEQUENCE [LARGE SCALE GENOMIC DNA]</scope>
    <source>
        <strain evidence="2 3">SU872</strain>
    </source>
</reference>
<dbReference type="Pfam" id="PF00300">
    <property type="entry name" value="His_Phos_1"/>
    <property type="match status" value="1"/>
</dbReference>
<dbReference type="InterPro" id="IPR029033">
    <property type="entry name" value="His_PPase_superfam"/>
</dbReference>
<evidence type="ECO:0000313" key="2">
    <source>
        <dbReference type="EMBL" id="QJA05453.1"/>
    </source>
</evidence>
<dbReference type="KEGG" id="tmai:FVE67_01005"/>
<name>A0A6H1WQJ4_9BACT</name>
<protein>
    <submittedName>
        <fullName evidence="2">Histidine phosphatase family protein</fullName>
    </submittedName>
</protein>
<dbReference type="SMART" id="SM00855">
    <property type="entry name" value="PGAM"/>
    <property type="match status" value="1"/>
</dbReference>
<sequence>MRHLPANIYLRSPGPSMKVSFVLSIRAGRRVMETRIFVMRHGQTYANAEGRFAGRTAEPLTPEGEAQAAQVGKYLAAEDLSAIYVSPLHRTRRTAEILAENLRRRPPIYEAPGFLEISIPPWEGRTKAELRADPAMQYEVWSQKPHRFYLPGCETLAEVYGRAVRALEDLFHQEEGRALLVVTHMVVVRVLLLHYLEKPLSFYRRVPVPNALPVCFRRRGLEVALEVPYGEGPEAEEMRRFLKGEA</sequence>
<dbReference type="CDD" id="cd07067">
    <property type="entry name" value="HP_PGM_like"/>
    <property type="match status" value="1"/>
</dbReference>
<dbReference type="PANTHER" id="PTHR48100">
    <property type="entry name" value="BROAD-SPECIFICITY PHOSPHATASE YOR283W-RELATED"/>
    <property type="match status" value="1"/>
</dbReference>
<organism evidence="2 3">
    <name type="scientific">Thermosulfurimonas marina</name>
    <dbReference type="NCBI Taxonomy" id="2047767"/>
    <lineage>
        <taxon>Bacteria</taxon>
        <taxon>Pseudomonadati</taxon>
        <taxon>Thermodesulfobacteriota</taxon>
        <taxon>Thermodesulfobacteria</taxon>
        <taxon>Thermodesulfobacteriales</taxon>
        <taxon>Thermodesulfobacteriaceae</taxon>
        <taxon>Thermosulfurimonas</taxon>
    </lineage>
</organism>
<dbReference type="GO" id="GO:0016791">
    <property type="term" value="F:phosphatase activity"/>
    <property type="evidence" value="ECO:0007669"/>
    <property type="project" value="TreeGrafter"/>
</dbReference>
<accession>A0A6H1WQJ4</accession>
<proteinExistence type="predicted"/>
<dbReference type="InterPro" id="IPR050275">
    <property type="entry name" value="PGM_Phosphatase"/>
</dbReference>
<dbReference type="InterPro" id="IPR013078">
    <property type="entry name" value="His_Pase_superF_clade-1"/>
</dbReference>
<dbReference type="SUPFAM" id="SSF53254">
    <property type="entry name" value="Phosphoglycerate mutase-like"/>
    <property type="match status" value="1"/>
</dbReference>